<keyword evidence="2" id="KW-1185">Reference proteome</keyword>
<accession>A0ABW4N527</accession>
<gene>
    <name evidence="1" type="ORF">ACFSC0_17000</name>
</gene>
<protein>
    <submittedName>
        <fullName evidence="1">DUF6074 family protein</fullName>
    </submittedName>
</protein>
<dbReference type="InterPro" id="IPR045720">
    <property type="entry name" value="DUF6074"/>
</dbReference>
<comment type="caution">
    <text evidence="1">The sequence shown here is derived from an EMBL/GenBank/DDBJ whole genome shotgun (WGS) entry which is preliminary data.</text>
</comment>
<dbReference type="RefSeq" id="WP_377282055.1">
    <property type="nucleotide sequence ID" value="NZ_JBHRSI010000005.1"/>
</dbReference>
<sequence length="84" mass="9697">MAEAEMLCFPLAQRRGFVRRQASWFCEQSAKAAEHNLFRQLQLQRDTLLRKGVDAAKVEREVAALERAIRREVVRLTCRPEIGA</sequence>
<organism evidence="1 2">
    <name type="scientific">Phenylobacterium terrae</name>
    <dbReference type="NCBI Taxonomy" id="2665495"/>
    <lineage>
        <taxon>Bacteria</taxon>
        <taxon>Pseudomonadati</taxon>
        <taxon>Pseudomonadota</taxon>
        <taxon>Alphaproteobacteria</taxon>
        <taxon>Caulobacterales</taxon>
        <taxon>Caulobacteraceae</taxon>
        <taxon>Phenylobacterium</taxon>
    </lineage>
</organism>
<evidence type="ECO:0000313" key="2">
    <source>
        <dbReference type="Proteomes" id="UP001597237"/>
    </source>
</evidence>
<reference evidence="2" key="1">
    <citation type="journal article" date="2019" name="Int. J. Syst. Evol. Microbiol.">
        <title>The Global Catalogue of Microorganisms (GCM) 10K type strain sequencing project: providing services to taxonomists for standard genome sequencing and annotation.</title>
        <authorList>
            <consortium name="The Broad Institute Genomics Platform"/>
            <consortium name="The Broad Institute Genome Sequencing Center for Infectious Disease"/>
            <person name="Wu L."/>
            <person name="Ma J."/>
        </authorList>
    </citation>
    <scope>NUCLEOTIDE SEQUENCE [LARGE SCALE GENOMIC DNA]</scope>
    <source>
        <strain evidence="2">DFY28</strain>
    </source>
</reference>
<name>A0ABW4N527_9CAUL</name>
<evidence type="ECO:0000313" key="1">
    <source>
        <dbReference type="EMBL" id="MFD1785101.1"/>
    </source>
</evidence>
<proteinExistence type="predicted"/>
<dbReference type="Proteomes" id="UP001597237">
    <property type="component" value="Unassembled WGS sequence"/>
</dbReference>
<dbReference type="EMBL" id="JBHUEY010000006">
    <property type="protein sequence ID" value="MFD1785101.1"/>
    <property type="molecule type" value="Genomic_DNA"/>
</dbReference>
<dbReference type="Pfam" id="PF19551">
    <property type="entry name" value="DUF6074"/>
    <property type="match status" value="1"/>
</dbReference>